<evidence type="ECO:0000313" key="12">
    <source>
        <dbReference type="Proteomes" id="UP000245119"/>
    </source>
</evidence>
<keyword evidence="12" id="KW-1185">Reference proteome</keyword>
<dbReference type="PROSITE" id="PS50203">
    <property type="entry name" value="CALPAIN_CAT"/>
    <property type="match status" value="1"/>
</dbReference>
<dbReference type="Pfam" id="PF14656">
    <property type="entry name" value="RAB3GAP2_C"/>
    <property type="match status" value="1"/>
</dbReference>
<dbReference type="InterPro" id="IPR038765">
    <property type="entry name" value="Papain-like_cys_pep_sf"/>
</dbReference>
<dbReference type="FunFam" id="3.90.70.10:FF:000001">
    <property type="entry name" value="Calpain-1 catalytic subunit"/>
    <property type="match status" value="1"/>
</dbReference>
<dbReference type="GO" id="GO:0004198">
    <property type="term" value="F:calcium-dependent cysteine-type endopeptidase activity"/>
    <property type="evidence" value="ECO:0007669"/>
    <property type="project" value="InterPro"/>
</dbReference>
<evidence type="ECO:0000256" key="4">
    <source>
        <dbReference type="ARBA" id="ARBA00022807"/>
    </source>
</evidence>
<accession>A0A2T7NZX6</accession>
<evidence type="ECO:0000256" key="8">
    <source>
        <dbReference type="SAM" id="MobiDB-lite"/>
    </source>
</evidence>
<dbReference type="SUPFAM" id="SSF47473">
    <property type="entry name" value="EF-hand"/>
    <property type="match status" value="1"/>
</dbReference>
<dbReference type="PROSITE" id="PS00139">
    <property type="entry name" value="THIOL_PROTEASE_CYS"/>
    <property type="match status" value="1"/>
</dbReference>
<dbReference type="SUPFAM" id="SSF49758">
    <property type="entry name" value="Calpain large subunit, middle domain (domain III)"/>
    <property type="match status" value="1"/>
</dbReference>
<feature type="active site" evidence="6 7">
    <location>
        <position position="273"/>
    </location>
</feature>
<evidence type="ECO:0000256" key="5">
    <source>
        <dbReference type="ARBA" id="ARBA00022837"/>
    </source>
</evidence>
<dbReference type="GO" id="GO:0005509">
    <property type="term" value="F:calcium ion binding"/>
    <property type="evidence" value="ECO:0007669"/>
    <property type="project" value="InterPro"/>
</dbReference>
<dbReference type="SMART" id="SM00054">
    <property type="entry name" value="EFh"/>
    <property type="match status" value="2"/>
</dbReference>
<dbReference type="InterPro" id="IPR036213">
    <property type="entry name" value="Calpain_III_sf"/>
</dbReference>
<dbReference type="InterPro" id="IPR011992">
    <property type="entry name" value="EF-hand-dom_pair"/>
</dbReference>
<dbReference type="EMBL" id="PZQS01000008">
    <property type="protein sequence ID" value="PVD26727.1"/>
    <property type="molecule type" value="Genomic_DNA"/>
</dbReference>
<comment type="similarity">
    <text evidence="1">Belongs to the peptidase C2 family.</text>
</comment>
<evidence type="ECO:0000259" key="10">
    <source>
        <dbReference type="PROSITE" id="PS50222"/>
    </source>
</evidence>
<dbReference type="Gene3D" id="1.10.238.10">
    <property type="entry name" value="EF-hand"/>
    <property type="match status" value="1"/>
</dbReference>
<dbReference type="InterPro" id="IPR000169">
    <property type="entry name" value="Pept_cys_AS"/>
</dbReference>
<feature type="domain" description="Calpain catalytic" evidence="9">
    <location>
        <begin position="33"/>
        <end position="333"/>
    </location>
</feature>
<dbReference type="SMART" id="SM00230">
    <property type="entry name" value="CysPc"/>
    <property type="match status" value="1"/>
</dbReference>
<evidence type="ECO:0000256" key="1">
    <source>
        <dbReference type="ARBA" id="ARBA00007623"/>
    </source>
</evidence>
<keyword evidence="2 7" id="KW-0645">Protease</keyword>
<feature type="compositionally biased region" description="Basic and acidic residues" evidence="8">
    <location>
        <begin position="1574"/>
        <end position="1584"/>
    </location>
</feature>
<organism evidence="11 12">
    <name type="scientific">Pomacea canaliculata</name>
    <name type="common">Golden apple snail</name>
    <dbReference type="NCBI Taxonomy" id="400727"/>
    <lineage>
        <taxon>Eukaryota</taxon>
        <taxon>Metazoa</taxon>
        <taxon>Spiralia</taxon>
        <taxon>Lophotrochozoa</taxon>
        <taxon>Mollusca</taxon>
        <taxon>Gastropoda</taxon>
        <taxon>Caenogastropoda</taxon>
        <taxon>Architaenioglossa</taxon>
        <taxon>Ampullarioidea</taxon>
        <taxon>Ampullariidae</taxon>
        <taxon>Pomacea</taxon>
    </lineage>
</organism>
<keyword evidence="5" id="KW-0106">Calcium</keyword>
<dbReference type="SUPFAM" id="SSF54001">
    <property type="entry name" value="Cysteine proteinases"/>
    <property type="match status" value="1"/>
</dbReference>
<feature type="region of interest" description="Disordered" evidence="8">
    <location>
        <begin position="747"/>
        <end position="778"/>
    </location>
</feature>
<feature type="active site" evidence="6 7">
    <location>
        <position position="245"/>
    </location>
</feature>
<reference evidence="11 12" key="1">
    <citation type="submission" date="2018-04" db="EMBL/GenBank/DDBJ databases">
        <title>The genome of golden apple snail Pomacea canaliculata provides insight into stress tolerance and invasive adaptation.</title>
        <authorList>
            <person name="Liu C."/>
            <person name="Liu B."/>
            <person name="Ren Y."/>
            <person name="Zhang Y."/>
            <person name="Wang H."/>
            <person name="Li S."/>
            <person name="Jiang F."/>
            <person name="Yin L."/>
            <person name="Zhang G."/>
            <person name="Qian W."/>
            <person name="Fan W."/>
        </authorList>
    </citation>
    <scope>NUCLEOTIDE SEQUENCE [LARGE SCALE GENOMIC DNA]</scope>
    <source>
        <strain evidence="11">SZHN2017</strain>
        <tissue evidence="11">Muscle</tissue>
    </source>
</reference>
<dbReference type="STRING" id="400727.A0A2T7NZX6"/>
<evidence type="ECO:0000256" key="3">
    <source>
        <dbReference type="ARBA" id="ARBA00022801"/>
    </source>
</evidence>
<dbReference type="Gene3D" id="3.90.70.10">
    <property type="entry name" value="Cysteine proteinases"/>
    <property type="match status" value="1"/>
</dbReference>
<dbReference type="InterPro" id="IPR022684">
    <property type="entry name" value="Calpain_cysteine_protease"/>
</dbReference>
<dbReference type="CDD" id="cd00214">
    <property type="entry name" value="Calpain_III"/>
    <property type="match status" value="1"/>
</dbReference>
<dbReference type="PROSITE" id="PS00018">
    <property type="entry name" value="EF_HAND_1"/>
    <property type="match status" value="1"/>
</dbReference>
<dbReference type="Gene3D" id="2.60.120.380">
    <property type="match status" value="1"/>
</dbReference>
<proteinExistence type="inferred from homology"/>
<feature type="domain" description="EF-hand" evidence="10">
    <location>
        <begin position="590"/>
        <end position="625"/>
    </location>
</feature>
<dbReference type="InterPro" id="IPR018247">
    <property type="entry name" value="EF_Hand_1_Ca_BS"/>
</dbReference>
<feature type="region of interest" description="Disordered" evidence="8">
    <location>
        <begin position="1574"/>
        <end position="1597"/>
    </location>
</feature>
<dbReference type="InterPro" id="IPR002048">
    <property type="entry name" value="EF_hand_dom"/>
</dbReference>
<evidence type="ECO:0000256" key="7">
    <source>
        <dbReference type="PROSITE-ProRule" id="PRU00239"/>
    </source>
</evidence>
<dbReference type="PRINTS" id="PR00704">
    <property type="entry name" value="CALPAIN"/>
</dbReference>
<dbReference type="InterPro" id="IPR033883">
    <property type="entry name" value="C2_III"/>
</dbReference>
<gene>
    <name evidence="11" type="ORF">C0Q70_14405</name>
</gene>
<dbReference type="SMART" id="SM00720">
    <property type="entry name" value="calpain_III"/>
    <property type="match status" value="1"/>
</dbReference>
<dbReference type="PANTHER" id="PTHR10183:SF433">
    <property type="entry name" value="CALPAIN-A-RELATED"/>
    <property type="match status" value="1"/>
</dbReference>
<dbReference type="InterPro" id="IPR022683">
    <property type="entry name" value="Calpain_III"/>
</dbReference>
<dbReference type="InterPro" id="IPR022682">
    <property type="entry name" value="Calpain_domain_III"/>
</dbReference>
<dbReference type="Pfam" id="PF00648">
    <property type="entry name" value="Peptidase_C2"/>
    <property type="match status" value="1"/>
</dbReference>
<dbReference type="Pfam" id="PF14655">
    <property type="entry name" value="RAB3GAP2_N"/>
    <property type="match status" value="1"/>
</dbReference>
<dbReference type="PANTHER" id="PTHR10183">
    <property type="entry name" value="CALPAIN"/>
    <property type="match status" value="1"/>
</dbReference>
<comment type="caution">
    <text evidence="11">The sequence shown here is derived from an EMBL/GenBank/DDBJ whole genome shotgun (WGS) entry which is preliminary data.</text>
</comment>
<dbReference type="Proteomes" id="UP000245119">
    <property type="component" value="Linkage Group LG8"/>
</dbReference>
<dbReference type="GO" id="GO:0005737">
    <property type="term" value="C:cytoplasm"/>
    <property type="evidence" value="ECO:0007669"/>
    <property type="project" value="TreeGrafter"/>
</dbReference>
<feature type="active site" evidence="6 7">
    <location>
        <position position="88"/>
    </location>
</feature>
<evidence type="ECO:0000313" key="11">
    <source>
        <dbReference type="EMBL" id="PVD26727.1"/>
    </source>
</evidence>
<keyword evidence="4 7" id="KW-0788">Thiol protease</keyword>
<dbReference type="CDD" id="cd00044">
    <property type="entry name" value="CysPc"/>
    <property type="match status" value="1"/>
</dbReference>
<name>A0A2T7NZX6_POMCA</name>
<evidence type="ECO:0000259" key="9">
    <source>
        <dbReference type="PROSITE" id="PS50203"/>
    </source>
</evidence>
<dbReference type="OrthoDB" id="2019917at2759"/>
<dbReference type="InterPro" id="IPR032839">
    <property type="entry name" value="RAB3GAP_N"/>
</dbReference>
<evidence type="ECO:0000256" key="2">
    <source>
        <dbReference type="ARBA" id="ARBA00022670"/>
    </source>
</evidence>
<evidence type="ECO:0000256" key="6">
    <source>
        <dbReference type="PIRSR" id="PIRSR622684-1"/>
    </source>
</evidence>
<dbReference type="GO" id="GO:0006508">
    <property type="term" value="P:proteolysis"/>
    <property type="evidence" value="ECO:0007669"/>
    <property type="project" value="UniProtKB-KW"/>
</dbReference>
<sequence>MNRGVNSSRRRRGFQPGAPYKEVRQVCQQTGSLFEDPDFSAEDSNIFFSRAPPKSFTWKRPPEICNNPEFIAEGASRFDVRQGELGDCWLLAAVASLTCSKELLSKVVPPDQNFTNDYCGLFRFNFWHQGEWQEVVVDDRLPTYNGQLVFMHSTQKNEFWSALLEKAYAKLNGSYEALKGGSTSEAMEDFTGGVTEMFELRAKTPPNLLKIMLKAFERGSLMGCSIDADAGRIEAELPNGLIMGHAYSVTSVNMMDIKTPRFEGQIPMVRVRNPWGNECEWKGAWSDKSREWSLITEDEKAELGLTFSDDGEFWMSFKDFTENFQKLEICNIGPDSLNEEMLTNKKRWEAHKENGAWTRRVNAGGCRNYLDTFWTNPQYRITLTDPDDDDDDDLCTTIVALLQKDRRKKRKEGLDLLTIGYVIYKLDDPNRGPLDVKFFKYNASVAKSPTFINMREVCGRHQLAPGTYAIVPSTFEPQQEGEFLIRMFTEKANQSGEIDEQTAYVDDGERPAPTAEEKFQEKELKERFKRIAGEDMEIDPYELKDILNVVFTKEFSFPGFAIDSCRSMVAMHDGDLSGKLGYDEFKDLWADLRQWKGVFKEYDRDKSGNLNSLELRGALHSVGFRLSNKTLQSIVMRYSDKNGNIDFGDFVLCAVRLKTMLTSFRGRDPENKGIAPYDIESQRHKKPLSGDRADPAVQAKTCQVLSGDRLKPTVPAEMRKKLFRKLLVSGDTRAVRRFLFPHLKDSSPLPSGASDAEGEDEWAQDWGWGSDNPGPNIQSNNASVEVVDEGVHKWLQSSILSLSPNNDIIAIANEDRICVLTQKWDPQNKGEELDTLLTTVWQGNVRQEDGESITDVMCLPLASHKRSTQGAPDWTCVIIGMSSGYVRMYTETGVLLLSQLLHIEPVQKLKCRTYEPPRFLGMAEKHEELIILYKKAVVSIDGFSLIQSLRACRNQVARATASGSESFVQPPPLAYKKWALNDQETITDLVTCGVVSSNPFDQMKNASMQGGFNTIVKTSPPAATVFLTSGMGPYVGFFYAVEGTMQPILSEVAMAMAHKIKSALMSAASGWLGFGGWQKEDAKEKPPKIEPAAPLPLRFGLPDKRRMGHSIVLSPCNTYMATTDSFGRVILVDIQHGIAVRMWKGYRDAQIGWVQIKEDGGKGDHSRVAQFLIIYAPRRGILEVWTAVHGPRVAAFNVSKHCVLVCPSHGMMGLNNVTYHTVKPQMFHCALVDPEGCIKTLDIPFHLALSDKSSKRARDLHLLKKLKSILKEANCETENLKAAVRETFLDIRIASISHQALEKILSTRYLSVSFMQEIVQAVTARLAARGEESLDIDSRMLLRFASTQAALLDMYASIVMLSSQGVAQQAEIFDAETLEEVLDLQEKEAANVATRVKEFETARISCGLRVRFTHTQLPPTSFLHCFSSRAHASDTDKTITTISISKEVSEERRQALAHLLFYGCLKGACSAQDIGLVLQQSSLAPEQLLNLLLLHWLSSDEHSLSALPCLRALVSSITAMTDMMEVLVDHNTVSPWWQRVRDACSQCENSCPAYLAALTCRKVAANLIGRQTQAKDPDADVSSDKEEEEQGVKDMNTSAESWESLAVDLELWDLLVLQLEDTLALNTMLHMNIPASEKDGDIGGMPADPIKLSVSKLLEGGRGSISELVARFVASQNLGPHALYNFRRQVSGESHVLQSHGVEEDLEDNAAEKMTSLKRFKSHLDALRLRFPHSLENDILITNCCWEYVVLWNKDPDVVKHLQMSVEYLKLVQNAVLRQGVSSMLWHMFILKRMSAIANLMEKVGKSPKDRLCRKEAGMSEQTMETFVGIVVELLDVIMDANCEANEVPVFNIETIWQGAHGPASLAELAVDAKPTNYGLVRLHWHLATLMHAILIFKMKSVKVLSLFDRKGHAALFKDLHSHPLLPNQKVEESLALARRTVLAEIITYAVSTLDPPQPSVVEPSLASSPPSRRQRAQHPLAFRWPQIVLTLARDFGLDMDFMKRQHVCELYSQGHDKLAEEVLTTVNEHDLMGSQLLVLAGRRLAYRLIYENPRATLHLFSIITPNISSWLRSLDVDQLAYKDAPVTDTAVLINRAASKLAEGSVEHDRALGLIDLVEAMS</sequence>
<keyword evidence="3 7" id="KW-0378">Hydrolase</keyword>
<dbReference type="PROSITE" id="PS50222">
    <property type="entry name" value="EF_HAND_2"/>
    <property type="match status" value="1"/>
</dbReference>
<evidence type="ECO:0008006" key="13">
    <source>
        <dbReference type="Google" id="ProtNLM"/>
    </source>
</evidence>
<dbReference type="FunFam" id="2.60.120.380:FF:000002">
    <property type="entry name" value="calpain-3 isoform X1"/>
    <property type="match status" value="1"/>
</dbReference>
<dbReference type="CDD" id="cd16196">
    <property type="entry name" value="EFh_PEF_CalpA_B"/>
    <property type="match status" value="1"/>
</dbReference>
<dbReference type="InterPro" id="IPR029257">
    <property type="entry name" value="RAB3GAP2_C"/>
</dbReference>
<dbReference type="InterPro" id="IPR001300">
    <property type="entry name" value="Peptidase_C2_calpain_cat"/>
</dbReference>
<dbReference type="Pfam" id="PF01067">
    <property type="entry name" value="Calpain_III"/>
    <property type="match status" value="1"/>
</dbReference>
<protein>
    <recommendedName>
        <fullName evidence="13">Calpain-3</fullName>
    </recommendedName>
</protein>